<dbReference type="AlphaFoldDB" id="A0A0N5D8J6"/>
<dbReference type="EMBL" id="UYYF01004793">
    <property type="protein sequence ID" value="VDN07050.1"/>
    <property type="molecule type" value="Genomic_DNA"/>
</dbReference>
<reference evidence="3" key="1">
    <citation type="submission" date="2017-02" db="UniProtKB">
        <authorList>
            <consortium name="WormBaseParasite"/>
        </authorList>
    </citation>
    <scope>IDENTIFICATION</scope>
</reference>
<dbReference type="InterPro" id="IPR036570">
    <property type="entry name" value="HORMA_dom_sf"/>
</dbReference>
<evidence type="ECO:0000313" key="3">
    <source>
        <dbReference type="WBParaSite" id="TCLT_0000943101-mRNA-1"/>
    </source>
</evidence>
<accession>A0A0N5D8J6</accession>
<name>A0A0N5D8J6_THECL</name>
<keyword evidence="2" id="KW-1185">Reference proteome</keyword>
<proteinExistence type="predicted"/>
<reference evidence="1 2" key="2">
    <citation type="submission" date="2018-11" db="EMBL/GenBank/DDBJ databases">
        <authorList>
            <consortium name="Pathogen Informatics"/>
        </authorList>
    </citation>
    <scope>NUCLEOTIDE SEQUENCE [LARGE SCALE GENOMIC DNA]</scope>
</reference>
<organism evidence="3">
    <name type="scientific">Thelazia callipaeda</name>
    <name type="common">Oriental eyeworm</name>
    <name type="synonym">Parasitic nematode</name>
    <dbReference type="NCBI Taxonomy" id="103827"/>
    <lineage>
        <taxon>Eukaryota</taxon>
        <taxon>Metazoa</taxon>
        <taxon>Ecdysozoa</taxon>
        <taxon>Nematoda</taxon>
        <taxon>Chromadorea</taxon>
        <taxon>Rhabditida</taxon>
        <taxon>Spirurina</taxon>
        <taxon>Spiruromorpha</taxon>
        <taxon>Thelazioidea</taxon>
        <taxon>Thelaziidae</taxon>
        <taxon>Thelazia</taxon>
    </lineage>
</organism>
<dbReference type="Gene3D" id="3.30.900.10">
    <property type="entry name" value="HORMA domain"/>
    <property type="match status" value="1"/>
</dbReference>
<evidence type="ECO:0000313" key="1">
    <source>
        <dbReference type="EMBL" id="VDN07050.1"/>
    </source>
</evidence>
<dbReference type="OrthoDB" id="70161at2759"/>
<dbReference type="Proteomes" id="UP000276776">
    <property type="component" value="Unassembled WGS sequence"/>
</dbReference>
<sequence>MKNASCRIGNDDNAKEFQIYNRHLVNKSLHALVQSRDKECVRTFGFRRPVPVHTLGLDTDEVGELSAYLRLNFPSYPFLPEILNIDFILHTCDSYDLPLESWHFEVKYSDELGALKTHTLMLMDMSTLLKSIISAARSTPAFRYYVKSQSDDTYVITYRVYEGEQNIDLGIGFKTILVGMVKTKYGSTTVKLDYRTKMEYEPSMKAPLLIHHCVPIPYPFIDTMTSKSESDVISTESFGSCFCLRSKKFSSLKRKLPGTVNTSPHFSEQTQSHTKLLSNSYYGNIEKAVSKSVIVVSPRQSFLSVTSPLNIEKGRFSCYLKESEREFYFEICNFAGLCQQALDESINFPADCFESLSKQLQYFVVMKEKFDRFIAEVNLVKNFG</sequence>
<dbReference type="WBParaSite" id="TCLT_0000943101-mRNA-1">
    <property type="protein sequence ID" value="TCLT_0000943101-mRNA-1"/>
    <property type="gene ID" value="TCLT_0000943101"/>
</dbReference>
<protein>
    <submittedName>
        <fullName evidence="3">Autophagy-related protein 13</fullName>
    </submittedName>
</protein>
<gene>
    <name evidence="1" type="ORF">TCLT_LOCUS9420</name>
</gene>
<dbReference type="STRING" id="103827.A0A0N5D8J6"/>
<evidence type="ECO:0000313" key="2">
    <source>
        <dbReference type="Proteomes" id="UP000276776"/>
    </source>
</evidence>